<accession>A0A1H9Z113</accession>
<dbReference type="InterPro" id="IPR024364">
    <property type="entry name" value="Baseplate_phage_T4-like"/>
</dbReference>
<dbReference type="OrthoDB" id="283948at2"/>
<organism evidence="1 2">
    <name type="scientific">Geodermatophilus poikilotrophus</name>
    <dbReference type="NCBI Taxonomy" id="1333667"/>
    <lineage>
        <taxon>Bacteria</taxon>
        <taxon>Bacillati</taxon>
        <taxon>Actinomycetota</taxon>
        <taxon>Actinomycetes</taxon>
        <taxon>Geodermatophilales</taxon>
        <taxon>Geodermatophilaceae</taxon>
        <taxon>Geodermatophilus</taxon>
    </lineage>
</organism>
<protein>
    <recommendedName>
        <fullName evidence="3">Phage baseplate protein</fullName>
    </recommendedName>
</protein>
<name>A0A1H9Z113_9ACTN</name>
<dbReference type="AlphaFoldDB" id="A0A1H9Z113"/>
<dbReference type="RefSeq" id="WP_091438206.1">
    <property type="nucleotide sequence ID" value="NZ_FOIE01000001.1"/>
</dbReference>
<dbReference type="Proteomes" id="UP000198507">
    <property type="component" value="Unassembled WGS sequence"/>
</dbReference>
<evidence type="ECO:0008006" key="3">
    <source>
        <dbReference type="Google" id="ProtNLM"/>
    </source>
</evidence>
<evidence type="ECO:0000313" key="2">
    <source>
        <dbReference type="Proteomes" id="UP000198507"/>
    </source>
</evidence>
<keyword evidence="2" id="KW-1185">Reference proteome</keyword>
<evidence type="ECO:0000313" key="1">
    <source>
        <dbReference type="EMBL" id="SES75141.1"/>
    </source>
</evidence>
<gene>
    <name evidence="1" type="ORF">SAMN04488546_0373</name>
</gene>
<reference evidence="2" key="1">
    <citation type="submission" date="2016-10" db="EMBL/GenBank/DDBJ databases">
        <authorList>
            <person name="Varghese N."/>
            <person name="Submissions S."/>
        </authorList>
    </citation>
    <scope>NUCLEOTIDE SEQUENCE [LARGE SCALE GENOMIC DNA]</scope>
    <source>
        <strain evidence="2">DSM 44209</strain>
    </source>
</reference>
<dbReference type="EMBL" id="FOIE01000001">
    <property type="protein sequence ID" value="SES75141.1"/>
    <property type="molecule type" value="Genomic_DNA"/>
</dbReference>
<dbReference type="Pfam" id="PF12322">
    <property type="entry name" value="T4_baseplate"/>
    <property type="match status" value="1"/>
</dbReference>
<sequence length="239" mass="25632">MHAADLVAAWEEGRGRTPGRRGLSLLGLLGVDAARRPGLSVGQRDALLLDLRGQLFGPAVVAVTSCPGCGERVELGFDVDDVRVPPPGDPTETFELRHDGYTVRARPPTAGDLVALETARSAPEGRAALLGRCVLSARCGDADVTPAELPDGVHAELAARMAEVDPQADTRLALSCPTCGRAWAATFDIVSFLWQELDDWTRGLVQDVHGLAWAYGWSEADILAMSPARRSLYLDLVRR</sequence>
<proteinExistence type="predicted"/>